<dbReference type="PRINTS" id="PR00412">
    <property type="entry name" value="EPOXHYDRLASE"/>
</dbReference>
<dbReference type="PIRSF" id="PIRSF001112">
    <property type="entry name" value="Epoxide_hydrolase"/>
    <property type="match status" value="1"/>
</dbReference>
<dbReference type="InterPro" id="IPR000639">
    <property type="entry name" value="Epox_hydrolase-like"/>
</dbReference>
<dbReference type="InterPro" id="IPR016292">
    <property type="entry name" value="Epoxide_hydrolase"/>
</dbReference>
<dbReference type="EMBL" id="JAUFPN010000153">
    <property type="protein sequence ID" value="MDN3565819.1"/>
    <property type="molecule type" value="Genomic_DNA"/>
</dbReference>
<organism evidence="5 6">
    <name type="scientific">Paeniroseomonas aquatica</name>
    <dbReference type="NCBI Taxonomy" id="373043"/>
    <lineage>
        <taxon>Bacteria</taxon>
        <taxon>Pseudomonadati</taxon>
        <taxon>Pseudomonadota</taxon>
        <taxon>Alphaproteobacteria</taxon>
        <taxon>Acetobacterales</taxon>
        <taxon>Acetobacteraceae</taxon>
        <taxon>Paeniroseomonas</taxon>
    </lineage>
</organism>
<dbReference type="PANTHER" id="PTHR21661">
    <property type="entry name" value="EPOXIDE HYDROLASE 1-RELATED"/>
    <property type="match status" value="1"/>
</dbReference>
<dbReference type="RefSeq" id="WP_290317686.1">
    <property type="nucleotide sequence ID" value="NZ_JAUFPN010000153.1"/>
</dbReference>
<evidence type="ECO:0000259" key="4">
    <source>
        <dbReference type="Pfam" id="PF06441"/>
    </source>
</evidence>
<dbReference type="GO" id="GO:0016787">
    <property type="term" value="F:hydrolase activity"/>
    <property type="evidence" value="ECO:0007669"/>
    <property type="project" value="UniProtKB-KW"/>
</dbReference>
<evidence type="ECO:0000313" key="6">
    <source>
        <dbReference type="Proteomes" id="UP001529369"/>
    </source>
</evidence>
<feature type="domain" description="Epoxide hydrolase N-terminal" evidence="4">
    <location>
        <begin position="5"/>
        <end position="110"/>
    </location>
</feature>
<protein>
    <submittedName>
        <fullName evidence="5">Epoxide hydrolase</fullName>
    </submittedName>
</protein>
<dbReference type="SUPFAM" id="SSF53474">
    <property type="entry name" value="alpha/beta-Hydrolases"/>
    <property type="match status" value="1"/>
</dbReference>
<proteinExistence type="inferred from homology"/>
<dbReference type="Gene3D" id="3.40.50.1820">
    <property type="entry name" value="alpha/beta hydrolase"/>
    <property type="match status" value="1"/>
</dbReference>
<reference evidence="6" key="1">
    <citation type="journal article" date="2019" name="Int. J. Syst. Evol. Microbiol.">
        <title>The Global Catalogue of Microorganisms (GCM) 10K type strain sequencing project: providing services to taxonomists for standard genome sequencing and annotation.</title>
        <authorList>
            <consortium name="The Broad Institute Genomics Platform"/>
            <consortium name="The Broad Institute Genome Sequencing Center for Infectious Disease"/>
            <person name="Wu L."/>
            <person name="Ma J."/>
        </authorList>
    </citation>
    <scope>NUCLEOTIDE SEQUENCE [LARGE SCALE GENOMIC DNA]</scope>
    <source>
        <strain evidence="6">CECT 7131</strain>
    </source>
</reference>
<evidence type="ECO:0000256" key="2">
    <source>
        <dbReference type="ARBA" id="ARBA00022797"/>
    </source>
</evidence>
<keyword evidence="3 5" id="KW-0378">Hydrolase</keyword>
<evidence type="ECO:0000256" key="1">
    <source>
        <dbReference type="ARBA" id="ARBA00010088"/>
    </source>
</evidence>
<dbReference type="PANTHER" id="PTHR21661:SF35">
    <property type="entry name" value="EPOXIDE HYDROLASE"/>
    <property type="match status" value="1"/>
</dbReference>
<dbReference type="InterPro" id="IPR029058">
    <property type="entry name" value="AB_hydrolase_fold"/>
</dbReference>
<dbReference type="Proteomes" id="UP001529369">
    <property type="component" value="Unassembled WGS sequence"/>
</dbReference>
<sequence length="388" mass="42696">MTPQPQPFRLAVPDAAIADLKARLALTRLPDQAPGEAWAFGTDVGYLQGLLHHWQHGFDWRAEEARLNAFPQFTVPLHGIDLHYLHVPGVGPDPTPLLLMHGWPGSVFEFLDIIPRLTDPARFGGDPADAFTVVAPSLPGYGLSFRPGQPRFSIEAVADCLAHLMTGVLGYPRFGAQGGDWGGFTASRLGVAHPEKLLGIHLNLLSLKPDQPPPANPTPEEARYAEDVAIWLKEETGYQWIQGTRPQTLAFGLSDSPAGLAAWIVEKFRAWSDCDGDVEAAHPRDRLLANIALYWFTGCIGASFWPYYARAHGSWPIPEGRTVDVPMGYAAFPKEIRRPPRSIAEQTYTDIRRWTPMAKGGHFAAMEQPEALAGEIAAFFRSLREATP</sequence>
<dbReference type="Pfam" id="PF06441">
    <property type="entry name" value="EHN"/>
    <property type="match status" value="1"/>
</dbReference>
<accession>A0ABT8A7Y3</accession>
<keyword evidence="6" id="KW-1185">Reference proteome</keyword>
<keyword evidence="2" id="KW-0058">Aromatic hydrocarbons catabolism</keyword>
<evidence type="ECO:0000256" key="3">
    <source>
        <dbReference type="ARBA" id="ARBA00022801"/>
    </source>
</evidence>
<evidence type="ECO:0000313" key="5">
    <source>
        <dbReference type="EMBL" id="MDN3565819.1"/>
    </source>
</evidence>
<comment type="caution">
    <text evidence="5">The sequence shown here is derived from an EMBL/GenBank/DDBJ whole genome shotgun (WGS) entry which is preliminary data.</text>
</comment>
<comment type="similarity">
    <text evidence="1">Belongs to the peptidase S33 family.</text>
</comment>
<gene>
    <name evidence="5" type="ORF">QWZ14_15730</name>
</gene>
<dbReference type="InterPro" id="IPR010497">
    <property type="entry name" value="Epoxide_hydro_N"/>
</dbReference>
<name>A0ABT8A7Y3_9PROT</name>